<evidence type="ECO:0000313" key="1">
    <source>
        <dbReference type="EMBL" id="MBX58759.1"/>
    </source>
</evidence>
<reference evidence="1" key="1">
    <citation type="submission" date="2018-02" db="EMBL/GenBank/DDBJ databases">
        <title>Rhizophora mucronata_Transcriptome.</title>
        <authorList>
            <person name="Meera S.P."/>
            <person name="Sreeshan A."/>
            <person name="Augustine A."/>
        </authorList>
    </citation>
    <scope>NUCLEOTIDE SEQUENCE</scope>
    <source>
        <tissue evidence="1">Leaf</tissue>
    </source>
</reference>
<organism evidence="1">
    <name type="scientific">Rhizophora mucronata</name>
    <name type="common">Asiatic mangrove</name>
    <dbReference type="NCBI Taxonomy" id="61149"/>
    <lineage>
        <taxon>Eukaryota</taxon>
        <taxon>Viridiplantae</taxon>
        <taxon>Streptophyta</taxon>
        <taxon>Embryophyta</taxon>
        <taxon>Tracheophyta</taxon>
        <taxon>Spermatophyta</taxon>
        <taxon>Magnoliopsida</taxon>
        <taxon>eudicotyledons</taxon>
        <taxon>Gunneridae</taxon>
        <taxon>Pentapetalae</taxon>
        <taxon>rosids</taxon>
        <taxon>fabids</taxon>
        <taxon>Malpighiales</taxon>
        <taxon>Rhizophoraceae</taxon>
        <taxon>Rhizophora</taxon>
    </lineage>
</organism>
<accession>A0A2P2PVV0</accession>
<dbReference type="AlphaFoldDB" id="A0A2P2PVV0"/>
<proteinExistence type="predicted"/>
<protein>
    <submittedName>
        <fullName evidence="1">Uncharacterized protein</fullName>
    </submittedName>
</protein>
<sequence length="72" mass="8473">MYLNSTRFVIFSNTHIRNRRNGAYNVFPRRTWGMRRSSRPEFFLNTIMFSFVGTNPPLANVETVRKAENVST</sequence>
<dbReference type="EMBL" id="GGEC01078275">
    <property type="protein sequence ID" value="MBX58759.1"/>
    <property type="molecule type" value="Transcribed_RNA"/>
</dbReference>
<name>A0A2P2PVV0_RHIMU</name>